<keyword evidence="4 9" id="KW-1003">Cell membrane</keyword>
<keyword evidence="12" id="KW-1185">Reference proteome</keyword>
<comment type="similarity">
    <text evidence="2 9">Belongs to the binding-protein-dependent transport system permease family. CysTW subfamily.</text>
</comment>
<keyword evidence="9" id="KW-0500">Molybdenum</keyword>
<evidence type="ECO:0000256" key="6">
    <source>
        <dbReference type="ARBA" id="ARBA00022989"/>
    </source>
</evidence>
<feature type="transmembrane region" description="Helical" evidence="8">
    <location>
        <begin position="128"/>
        <end position="151"/>
    </location>
</feature>
<dbReference type="InterPro" id="IPR000515">
    <property type="entry name" value="MetI-like"/>
</dbReference>
<accession>A0ABX8SG85</accession>
<dbReference type="PROSITE" id="PS50928">
    <property type="entry name" value="ABC_TM1"/>
    <property type="match status" value="1"/>
</dbReference>
<evidence type="ECO:0000256" key="3">
    <source>
        <dbReference type="ARBA" id="ARBA00022448"/>
    </source>
</evidence>
<dbReference type="Pfam" id="PF00528">
    <property type="entry name" value="BPD_transp_1"/>
    <property type="match status" value="1"/>
</dbReference>
<evidence type="ECO:0000313" key="11">
    <source>
        <dbReference type="EMBL" id="QXT62285.1"/>
    </source>
</evidence>
<reference evidence="11 12" key="1">
    <citation type="submission" date="2021-07" db="EMBL/GenBank/DDBJ databases">
        <title>complete genome sequencing of Tessaracoccus sp.J1M15.</title>
        <authorList>
            <person name="Bae J.-W."/>
            <person name="Kim D.-y."/>
        </authorList>
    </citation>
    <scope>NUCLEOTIDE SEQUENCE [LARGE SCALE GENOMIC DNA]</scope>
    <source>
        <strain evidence="11 12">J1M15</strain>
    </source>
</reference>
<name>A0ABX8SG85_9ACTN</name>
<dbReference type="NCBIfam" id="TIGR02141">
    <property type="entry name" value="modB_ABC"/>
    <property type="match status" value="1"/>
</dbReference>
<sequence>MTPYPRWAWVPFVGALALLVLPLAGLIARVPFDRLTSLLASERAIDALRLSLSTCLVSTLLVLVLGVPTSVILARSHGRWTAFARTLVTIPMVLPPVVAGLALLVTFGRRGLVGAWLSSMGVEIGFTTVAVVLAQTFVALPFLVVSLEGALRSSGGRYESVAANLGAAPGRVFWRITVPIAAPAIASGTALAFARALGEFGATLTFAGSLQGTTRTLPLEIYLLRESDADLALALSLVLILLAVVVVLLATRLNAWGRHG</sequence>
<evidence type="ECO:0000256" key="4">
    <source>
        <dbReference type="ARBA" id="ARBA00022475"/>
    </source>
</evidence>
<dbReference type="NCBIfam" id="TIGR01581">
    <property type="entry name" value="Mo_ABC_porter"/>
    <property type="match status" value="1"/>
</dbReference>
<feature type="transmembrane region" description="Helical" evidence="8">
    <location>
        <begin position="172"/>
        <end position="194"/>
    </location>
</feature>
<organism evidence="11 12">
    <name type="scientific">Tessaracoccus palaemonis</name>
    <dbReference type="NCBI Taxonomy" id="2829499"/>
    <lineage>
        <taxon>Bacteria</taxon>
        <taxon>Bacillati</taxon>
        <taxon>Actinomycetota</taxon>
        <taxon>Actinomycetes</taxon>
        <taxon>Propionibacteriales</taxon>
        <taxon>Propionibacteriaceae</taxon>
        <taxon>Tessaracoccus</taxon>
    </lineage>
</organism>
<feature type="transmembrane region" description="Helical" evidence="8">
    <location>
        <begin position="86"/>
        <end position="108"/>
    </location>
</feature>
<feature type="transmembrane region" description="Helical" evidence="8">
    <location>
        <begin position="50"/>
        <end position="74"/>
    </location>
</feature>
<keyword evidence="7 8" id="KW-0472">Membrane</keyword>
<keyword evidence="3 8" id="KW-0813">Transport</keyword>
<evidence type="ECO:0000256" key="7">
    <source>
        <dbReference type="ARBA" id="ARBA00023136"/>
    </source>
</evidence>
<evidence type="ECO:0000256" key="9">
    <source>
        <dbReference type="RuleBase" id="RU365097"/>
    </source>
</evidence>
<feature type="transmembrane region" description="Helical" evidence="8">
    <location>
        <begin position="7"/>
        <end position="30"/>
    </location>
</feature>
<dbReference type="EMBL" id="CP079216">
    <property type="protein sequence ID" value="QXT62285.1"/>
    <property type="molecule type" value="Genomic_DNA"/>
</dbReference>
<comment type="subcellular location">
    <subcellularLocation>
        <location evidence="1 8">Cell membrane</location>
        <topology evidence="1 8">Multi-pass membrane protein</topology>
    </subcellularLocation>
</comment>
<comment type="function">
    <text evidence="9">Part of the binding-protein-dependent transport system for molybdenum; probably responsible for the translocation of the substrate across the membrane.</text>
</comment>
<evidence type="ECO:0000256" key="2">
    <source>
        <dbReference type="ARBA" id="ARBA00007069"/>
    </source>
</evidence>
<evidence type="ECO:0000256" key="8">
    <source>
        <dbReference type="RuleBase" id="RU363032"/>
    </source>
</evidence>
<gene>
    <name evidence="11" type="ORF">KDB89_11040</name>
</gene>
<evidence type="ECO:0000259" key="10">
    <source>
        <dbReference type="PROSITE" id="PS50928"/>
    </source>
</evidence>
<dbReference type="PANTHER" id="PTHR30183">
    <property type="entry name" value="MOLYBDENUM TRANSPORT SYSTEM PERMEASE PROTEIN MODB"/>
    <property type="match status" value="1"/>
</dbReference>
<proteinExistence type="inferred from homology"/>
<keyword evidence="6 8" id="KW-1133">Transmembrane helix</keyword>
<dbReference type="CDD" id="cd06261">
    <property type="entry name" value="TM_PBP2"/>
    <property type="match status" value="1"/>
</dbReference>
<dbReference type="InterPro" id="IPR006469">
    <property type="entry name" value="NifC_ABC_porter"/>
</dbReference>
<dbReference type="Proteomes" id="UP000824504">
    <property type="component" value="Chromosome"/>
</dbReference>
<evidence type="ECO:0000313" key="12">
    <source>
        <dbReference type="Proteomes" id="UP000824504"/>
    </source>
</evidence>
<keyword evidence="5 8" id="KW-0812">Transmembrane</keyword>
<dbReference type="PANTHER" id="PTHR30183:SF3">
    <property type="entry name" value="MOLYBDENUM TRANSPORT SYSTEM PERMEASE PROTEIN MODB"/>
    <property type="match status" value="1"/>
</dbReference>
<protein>
    <recommendedName>
        <fullName evidence="9">Molybdenum transport system permease</fullName>
    </recommendedName>
</protein>
<dbReference type="InterPro" id="IPR011867">
    <property type="entry name" value="ModB_ABC"/>
</dbReference>
<feature type="transmembrane region" description="Helical" evidence="8">
    <location>
        <begin position="231"/>
        <end position="250"/>
    </location>
</feature>
<evidence type="ECO:0000256" key="1">
    <source>
        <dbReference type="ARBA" id="ARBA00004651"/>
    </source>
</evidence>
<feature type="domain" description="ABC transmembrane type-1" evidence="10">
    <location>
        <begin position="48"/>
        <end position="250"/>
    </location>
</feature>
<evidence type="ECO:0000256" key="5">
    <source>
        <dbReference type="ARBA" id="ARBA00022692"/>
    </source>
</evidence>